<feature type="transmembrane region" description="Helical" evidence="10">
    <location>
        <begin position="638"/>
        <end position="657"/>
    </location>
</feature>
<feature type="compositionally biased region" description="Polar residues" evidence="9">
    <location>
        <begin position="10"/>
        <end position="24"/>
    </location>
</feature>
<dbReference type="GO" id="GO:0140359">
    <property type="term" value="F:ABC-type transporter activity"/>
    <property type="evidence" value="ECO:0007669"/>
    <property type="project" value="InterPro"/>
</dbReference>
<keyword evidence="5" id="KW-0547">Nucleotide-binding</keyword>
<dbReference type="EMBL" id="ML121544">
    <property type="protein sequence ID" value="RPB23935.1"/>
    <property type="molecule type" value="Genomic_DNA"/>
</dbReference>
<protein>
    <submittedName>
        <fullName evidence="12">ABC transporter CDR4</fullName>
    </submittedName>
</protein>
<dbReference type="InterPro" id="IPR034001">
    <property type="entry name" value="ABCG_PDR_1"/>
</dbReference>
<feature type="transmembrane region" description="Helical" evidence="10">
    <location>
        <begin position="1232"/>
        <end position="1252"/>
    </location>
</feature>
<dbReference type="Gene3D" id="3.40.50.300">
    <property type="entry name" value="P-loop containing nucleotide triphosphate hydrolases"/>
    <property type="match status" value="2"/>
</dbReference>
<dbReference type="Pfam" id="PF00005">
    <property type="entry name" value="ABC_tran"/>
    <property type="match status" value="2"/>
</dbReference>
<keyword evidence="13" id="KW-1185">Reference proteome</keyword>
<name>A0A3N4M0T2_9PEZI</name>
<feature type="transmembrane region" description="Helical" evidence="10">
    <location>
        <begin position="1185"/>
        <end position="1212"/>
    </location>
</feature>
<feature type="transmembrane region" description="Helical" evidence="10">
    <location>
        <begin position="1153"/>
        <end position="1173"/>
    </location>
</feature>
<dbReference type="STRING" id="1051890.A0A3N4M0T2"/>
<evidence type="ECO:0000256" key="3">
    <source>
        <dbReference type="ARBA" id="ARBA00022448"/>
    </source>
</evidence>
<dbReference type="InParanoid" id="A0A3N4M0T2"/>
<dbReference type="InterPro" id="IPR003593">
    <property type="entry name" value="AAA+_ATPase"/>
</dbReference>
<sequence>MSRSGPAEQLHQQQLGSRSASLDSTDAHIDLDKFLKTEKAQRESKGVPLKRLGVRFKGVTTWGAAAEGAEGVKTFAAALKRTLLGRDLYEWWIQPWLQKGRLDRIPKRALVRDVSGLVRDGEMMLVLGRPGSGCTTFLRTITSNHSSYLSVDGRITYSGGLTPHDIQTRYRGDVAYMPEEDLHLPYLTVRQTLNFAFHCKQPDSRLVEKYISTLARVFGISHVLDTMVGDEHIRGISGGERKRLSCIETLATDAVVVAWDGSTRGLDSAATLDYARSLRIITDVGRKATVVSLYQASEEVWELMDKVTLLAEGRVIFSGPICEAKKYFVEELGYECGERRTTADFLTSVTNPHERRFRPGWEVRAPKGAVELEKTFRESRYYKALMQEVDAAGREFGEDDSTHDYGGVQAPSEKEAEMALSDFRTATLAQKAKYVRQQSSYTISYPMQVLVCIRRQSHYLRNNVSALVIRIINTIANALVMGSLFWAQPATSNGAFSRGGFIFYTVVFLGWIQLAELEEAFAGRGVIERHRNFAFVRPSAVSVARMILDLPTVLIQAAIFVSIVYWMAGMKATGGAFMTFFVFVYFITIELTALYRTFAAISSSYEVAIRYCGLTILVYIIFGGYTLSVDTTMRNSPWFGWLAYINPVYYAFAALMATEFHNLPLKCTGSSVIPSGPGYNDPRYQTCALAGNIPSQLMVPGDNYVRQTFGIKQSQVWTNFFIVLVMALGLYCAGIVASESFHWGRTTTKALVFRKGGKKGKKRHDVEGLSGETAVAAGGSAESSPPAEEQTSVKLQKSTATFTWKDLNYTFPSKTGEKKLLNNVEGICRPGEMTALIGASGAGKTTLLSVLSHRAIIGTITGSMLINGQPLPTDFDRSTGFCEQIDLHDHSSTIREAFTFSALLRQDASDPYSEKLAYVDTVLQMLGLTHLSDALIGSLALEQKKRTTIGVELCARPKLLLFLDEPTSGLDSQGAYNIVKLLRRLVDDGGQSVLCTIHQASQQILEMFDGVLALNPGGNTFYCGPVGEGGGEIIRYFEERGIYAKEGKNVADLVIEIGRGVVSSKSNKEESDGVGSEVDAATDWSSIWRNSRERQSLLQAISSSIPPSPSTSNKSVAPPTTSSPKYATSTLTQAIYLTHRLTIQFWRTPEYPYSRLFASFLHALLNGFTFFRLGHTLSDLQSRAFSTFLVLMIVPEFVNAVAFRCSLNIALFRSRELPARIYSPLGFTLANIVSELPYIVLNTLVFYALWYFPVGFPTTPGAAGYMFLMLLTFHAYSTSWGQWIAAFAPDYTIATNLVPFFIIMCESFNGILRPWSQLEGFWRYSMYIVNPMTYFVRGSLAATMSGTLVQCTSTELNTFQHPPGMTCAEYVSEWFASGIVPGYMVDVAGDRCGYCRYKVADEYLRTLNVDGGGKWRDWGVFAGFAVVNWVLVGLFVCGGKGEGVGGMGRRVRSWWKRRWRKGWPSGEGVDIRRNGI</sequence>
<feature type="compositionally biased region" description="Polar residues" evidence="9">
    <location>
        <begin position="1113"/>
        <end position="1125"/>
    </location>
</feature>
<feature type="transmembrane region" description="Helical" evidence="10">
    <location>
        <begin position="1264"/>
        <end position="1285"/>
    </location>
</feature>
<dbReference type="GO" id="GO:0005524">
    <property type="term" value="F:ATP binding"/>
    <property type="evidence" value="ECO:0007669"/>
    <property type="project" value="UniProtKB-KW"/>
</dbReference>
<accession>A0A3N4M0T2</accession>
<reference evidence="12 13" key="1">
    <citation type="journal article" date="2018" name="Nat. Ecol. Evol.">
        <title>Pezizomycetes genomes reveal the molecular basis of ectomycorrhizal truffle lifestyle.</title>
        <authorList>
            <person name="Murat C."/>
            <person name="Payen T."/>
            <person name="Noel B."/>
            <person name="Kuo A."/>
            <person name="Morin E."/>
            <person name="Chen J."/>
            <person name="Kohler A."/>
            <person name="Krizsan K."/>
            <person name="Balestrini R."/>
            <person name="Da Silva C."/>
            <person name="Montanini B."/>
            <person name="Hainaut M."/>
            <person name="Levati E."/>
            <person name="Barry K.W."/>
            <person name="Belfiori B."/>
            <person name="Cichocki N."/>
            <person name="Clum A."/>
            <person name="Dockter R.B."/>
            <person name="Fauchery L."/>
            <person name="Guy J."/>
            <person name="Iotti M."/>
            <person name="Le Tacon F."/>
            <person name="Lindquist E.A."/>
            <person name="Lipzen A."/>
            <person name="Malagnac F."/>
            <person name="Mello A."/>
            <person name="Molinier V."/>
            <person name="Miyauchi S."/>
            <person name="Poulain J."/>
            <person name="Riccioni C."/>
            <person name="Rubini A."/>
            <person name="Sitrit Y."/>
            <person name="Splivallo R."/>
            <person name="Traeger S."/>
            <person name="Wang M."/>
            <person name="Zifcakova L."/>
            <person name="Wipf D."/>
            <person name="Zambonelli A."/>
            <person name="Paolocci F."/>
            <person name="Nowrousian M."/>
            <person name="Ottonello S."/>
            <person name="Baldrian P."/>
            <person name="Spatafora J.W."/>
            <person name="Henrissat B."/>
            <person name="Nagy L.G."/>
            <person name="Aury J.M."/>
            <person name="Wincker P."/>
            <person name="Grigoriev I.V."/>
            <person name="Bonfante P."/>
            <person name="Martin F.M."/>
        </authorList>
    </citation>
    <scope>NUCLEOTIDE SEQUENCE [LARGE SCALE GENOMIC DNA]</scope>
    <source>
        <strain evidence="12 13">ATCC MYA-4762</strain>
    </source>
</reference>
<dbReference type="PANTHER" id="PTHR19241">
    <property type="entry name" value="ATP-BINDING CASSETTE TRANSPORTER"/>
    <property type="match status" value="1"/>
</dbReference>
<evidence type="ECO:0000256" key="7">
    <source>
        <dbReference type="ARBA" id="ARBA00022989"/>
    </source>
</evidence>
<evidence type="ECO:0000256" key="10">
    <source>
        <dbReference type="SAM" id="Phobius"/>
    </source>
</evidence>
<evidence type="ECO:0000256" key="5">
    <source>
        <dbReference type="ARBA" id="ARBA00022741"/>
    </source>
</evidence>
<gene>
    <name evidence="12" type="ORF">L211DRAFT_786275</name>
</gene>
<dbReference type="Pfam" id="PF01061">
    <property type="entry name" value="ABC2_membrane"/>
    <property type="match status" value="2"/>
</dbReference>
<keyword evidence="3" id="KW-0813">Transport</keyword>
<dbReference type="FunFam" id="3.40.50.300:FF:000054">
    <property type="entry name" value="ABC multidrug transporter atrF"/>
    <property type="match status" value="1"/>
</dbReference>
<keyword evidence="6" id="KW-0067">ATP-binding</keyword>
<evidence type="ECO:0000256" key="6">
    <source>
        <dbReference type="ARBA" id="ARBA00022840"/>
    </source>
</evidence>
<dbReference type="CDD" id="cd03233">
    <property type="entry name" value="ABCG_PDR_domain1"/>
    <property type="match status" value="1"/>
</dbReference>
<dbReference type="InterPro" id="IPR003439">
    <property type="entry name" value="ABC_transporter-like_ATP-bd"/>
</dbReference>
<dbReference type="InterPro" id="IPR027417">
    <property type="entry name" value="P-loop_NTPase"/>
</dbReference>
<evidence type="ECO:0000256" key="8">
    <source>
        <dbReference type="ARBA" id="ARBA00023136"/>
    </source>
</evidence>
<dbReference type="InterPro" id="IPR013525">
    <property type="entry name" value="ABC2_TM"/>
</dbReference>
<evidence type="ECO:0000313" key="12">
    <source>
        <dbReference type="EMBL" id="RPB23935.1"/>
    </source>
</evidence>
<dbReference type="GO" id="GO:0016887">
    <property type="term" value="F:ATP hydrolysis activity"/>
    <property type="evidence" value="ECO:0007669"/>
    <property type="project" value="InterPro"/>
</dbReference>
<dbReference type="InterPro" id="IPR010929">
    <property type="entry name" value="PDR_CDR_ABC"/>
</dbReference>
<evidence type="ECO:0000256" key="1">
    <source>
        <dbReference type="ARBA" id="ARBA00004141"/>
    </source>
</evidence>
<feature type="transmembrane region" description="Helical" evidence="10">
    <location>
        <begin position="716"/>
        <end position="737"/>
    </location>
</feature>
<dbReference type="Pfam" id="PF06422">
    <property type="entry name" value="PDR_CDR"/>
    <property type="match status" value="1"/>
</dbReference>
<dbReference type="GO" id="GO:0016020">
    <property type="term" value="C:membrane"/>
    <property type="evidence" value="ECO:0007669"/>
    <property type="project" value="UniProtKB-SubCell"/>
</dbReference>
<feature type="domain" description="ABC transporter" evidence="11">
    <location>
        <begin position="83"/>
        <end position="337"/>
    </location>
</feature>
<keyword evidence="8 10" id="KW-0472">Membrane</keyword>
<dbReference type="SMART" id="SM00382">
    <property type="entry name" value="AAA"/>
    <property type="match status" value="2"/>
</dbReference>
<feature type="transmembrane region" description="Helical" evidence="10">
    <location>
        <begin position="1291"/>
        <end position="1312"/>
    </location>
</feature>
<dbReference type="Proteomes" id="UP000267821">
    <property type="component" value="Unassembled WGS sequence"/>
</dbReference>
<feature type="transmembrane region" description="Helical" evidence="10">
    <location>
        <begin position="1418"/>
        <end position="1439"/>
    </location>
</feature>
<keyword evidence="4 10" id="KW-0812">Transmembrane</keyword>
<comment type="subcellular location">
    <subcellularLocation>
        <location evidence="1">Membrane</location>
        <topology evidence="1">Multi-pass membrane protein</topology>
    </subcellularLocation>
</comment>
<dbReference type="PROSITE" id="PS50893">
    <property type="entry name" value="ABC_TRANSPORTER_2"/>
    <property type="match status" value="2"/>
</dbReference>
<feature type="transmembrane region" description="Helical" evidence="10">
    <location>
        <begin position="501"/>
        <end position="522"/>
    </location>
</feature>
<dbReference type="SUPFAM" id="SSF52540">
    <property type="entry name" value="P-loop containing nucleoside triphosphate hydrolases"/>
    <property type="match status" value="2"/>
</dbReference>
<feature type="region of interest" description="Disordered" evidence="9">
    <location>
        <begin position="1"/>
        <end position="24"/>
    </location>
</feature>
<evidence type="ECO:0000313" key="13">
    <source>
        <dbReference type="Proteomes" id="UP000267821"/>
    </source>
</evidence>
<feature type="domain" description="ABC transporter" evidence="11">
    <location>
        <begin position="802"/>
        <end position="1041"/>
    </location>
</feature>
<keyword evidence="7 10" id="KW-1133">Transmembrane helix</keyword>
<proteinExistence type="inferred from homology"/>
<feature type="transmembrane region" description="Helical" evidence="10">
    <location>
        <begin position="543"/>
        <end position="568"/>
    </location>
</feature>
<dbReference type="CDD" id="cd03232">
    <property type="entry name" value="ABCG_PDR_domain2"/>
    <property type="match status" value="1"/>
</dbReference>
<feature type="transmembrane region" description="Helical" evidence="10">
    <location>
        <begin position="574"/>
        <end position="595"/>
    </location>
</feature>
<feature type="region of interest" description="Disordered" evidence="9">
    <location>
        <begin position="1102"/>
        <end position="1125"/>
    </location>
</feature>
<feature type="transmembrane region" description="Helical" evidence="10">
    <location>
        <begin position="607"/>
        <end position="626"/>
    </location>
</feature>
<organism evidence="12 13">
    <name type="scientific">Terfezia boudieri ATCC MYA-4762</name>
    <dbReference type="NCBI Taxonomy" id="1051890"/>
    <lineage>
        <taxon>Eukaryota</taxon>
        <taxon>Fungi</taxon>
        <taxon>Dikarya</taxon>
        <taxon>Ascomycota</taxon>
        <taxon>Pezizomycotina</taxon>
        <taxon>Pezizomycetes</taxon>
        <taxon>Pezizales</taxon>
        <taxon>Pezizaceae</taxon>
        <taxon>Terfezia</taxon>
    </lineage>
</organism>
<feature type="transmembrane region" description="Helical" evidence="10">
    <location>
        <begin position="464"/>
        <end position="486"/>
    </location>
</feature>
<evidence type="ECO:0000256" key="9">
    <source>
        <dbReference type="SAM" id="MobiDB-lite"/>
    </source>
</evidence>
<comment type="similarity">
    <text evidence="2">Belongs to the ABC transporter superfamily. ABCG family. PDR (TC 3.A.1.205) subfamily.</text>
</comment>
<evidence type="ECO:0000256" key="2">
    <source>
        <dbReference type="ARBA" id="ARBA00006012"/>
    </source>
</evidence>
<dbReference type="OrthoDB" id="245989at2759"/>
<evidence type="ECO:0000259" key="11">
    <source>
        <dbReference type="PROSITE" id="PS50893"/>
    </source>
</evidence>
<evidence type="ECO:0000256" key="4">
    <source>
        <dbReference type="ARBA" id="ARBA00022692"/>
    </source>
</evidence>
<dbReference type="InterPro" id="IPR034003">
    <property type="entry name" value="ABCG_PDR_2"/>
</dbReference>